<dbReference type="PROSITE" id="PS50405">
    <property type="entry name" value="GST_CTER"/>
    <property type="match status" value="1"/>
</dbReference>
<organism evidence="4 5">
    <name type="scientific">Paraglaciecola algarum</name>
    <dbReference type="NCBI Taxonomy" id="3050085"/>
    <lineage>
        <taxon>Bacteria</taxon>
        <taxon>Pseudomonadati</taxon>
        <taxon>Pseudomonadota</taxon>
        <taxon>Gammaproteobacteria</taxon>
        <taxon>Alteromonadales</taxon>
        <taxon>Alteromonadaceae</taxon>
        <taxon>Paraglaciecola</taxon>
    </lineage>
</organism>
<dbReference type="SUPFAM" id="SSF52833">
    <property type="entry name" value="Thioredoxin-like"/>
    <property type="match status" value="1"/>
</dbReference>
<dbReference type="InterPro" id="IPR040079">
    <property type="entry name" value="Glutathione_S-Trfase"/>
</dbReference>
<dbReference type="Gene3D" id="1.20.1050.10">
    <property type="match status" value="1"/>
</dbReference>
<dbReference type="PROSITE" id="PS50404">
    <property type="entry name" value="GST_NTER"/>
    <property type="match status" value="1"/>
</dbReference>
<dbReference type="Pfam" id="PF02798">
    <property type="entry name" value="GST_N"/>
    <property type="match status" value="1"/>
</dbReference>
<evidence type="ECO:0000313" key="5">
    <source>
        <dbReference type="Proteomes" id="UP001521137"/>
    </source>
</evidence>
<dbReference type="SFLD" id="SFLDG01151">
    <property type="entry name" value="Main.2:_Nu-like"/>
    <property type="match status" value="1"/>
</dbReference>
<dbReference type="InterPro" id="IPR010987">
    <property type="entry name" value="Glutathione-S-Trfase_C-like"/>
</dbReference>
<comment type="similarity">
    <text evidence="1">Belongs to the GST superfamily.</text>
</comment>
<name>A0ABS9D8V8_9ALTE</name>
<dbReference type="InterPro" id="IPR036249">
    <property type="entry name" value="Thioredoxin-like_sf"/>
</dbReference>
<evidence type="ECO:0000259" key="2">
    <source>
        <dbReference type="PROSITE" id="PS50404"/>
    </source>
</evidence>
<keyword evidence="5" id="KW-1185">Reference proteome</keyword>
<dbReference type="InterPro" id="IPR036282">
    <property type="entry name" value="Glutathione-S-Trfase_C_sf"/>
</dbReference>
<dbReference type="SUPFAM" id="SSF47616">
    <property type="entry name" value="GST C-terminal domain-like"/>
    <property type="match status" value="1"/>
</dbReference>
<dbReference type="Pfam" id="PF00043">
    <property type="entry name" value="GST_C"/>
    <property type="match status" value="1"/>
</dbReference>
<dbReference type="SFLD" id="SFLDS00019">
    <property type="entry name" value="Glutathione_Transferase_(cytos"/>
    <property type="match status" value="1"/>
</dbReference>
<sequence>MSKLKLYTFPLSGHSHRVELMLSLLSLDAELIKVDLAKGEHKSAEFLAKNPAGQVPVLEDGDITLADSNAIIMYLATKYDQGRTWYPEDLVTQTKIQSYLSLAAGKLAFGPCNARIINVFGKPLDKEFALTLAHDLLTLLDQTLSSQTWLVGDTPTLADVAHYTYIAHAPEGDVSLENYPHIKTWLATIEQLKGFVPMPKTKTGLTA</sequence>
<dbReference type="CDD" id="cd03056">
    <property type="entry name" value="GST_N_4"/>
    <property type="match status" value="1"/>
</dbReference>
<dbReference type="Proteomes" id="UP001521137">
    <property type="component" value="Unassembled WGS sequence"/>
</dbReference>
<dbReference type="EMBL" id="JAKGAS010000008">
    <property type="protein sequence ID" value="MCF2949398.1"/>
    <property type="molecule type" value="Genomic_DNA"/>
</dbReference>
<gene>
    <name evidence="4" type="ORF">L0668_14860</name>
</gene>
<dbReference type="InterPro" id="IPR004046">
    <property type="entry name" value="GST_C"/>
</dbReference>
<protein>
    <submittedName>
        <fullName evidence="4">Glutathione S-transferase</fullName>
    </submittedName>
</protein>
<dbReference type="Gene3D" id="3.40.30.10">
    <property type="entry name" value="Glutaredoxin"/>
    <property type="match status" value="1"/>
</dbReference>
<evidence type="ECO:0000259" key="3">
    <source>
        <dbReference type="PROSITE" id="PS50405"/>
    </source>
</evidence>
<reference evidence="4 5" key="1">
    <citation type="submission" date="2022-01" db="EMBL/GenBank/DDBJ databases">
        <title>Paraglaciecola sp. G1-23.</title>
        <authorList>
            <person name="Jin M.S."/>
            <person name="Han D.M."/>
            <person name="Kim H.M."/>
            <person name="Jeon C.O."/>
        </authorList>
    </citation>
    <scope>NUCLEOTIDE SEQUENCE [LARGE SCALE GENOMIC DNA]</scope>
    <source>
        <strain evidence="4 5">G1-23</strain>
    </source>
</reference>
<evidence type="ECO:0000256" key="1">
    <source>
        <dbReference type="RuleBase" id="RU003494"/>
    </source>
</evidence>
<feature type="domain" description="GST N-terminal" evidence="2">
    <location>
        <begin position="2"/>
        <end position="83"/>
    </location>
</feature>
<dbReference type="SFLD" id="SFLDG00358">
    <property type="entry name" value="Main_(cytGST)"/>
    <property type="match status" value="1"/>
</dbReference>
<feature type="domain" description="GST C-terminal" evidence="3">
    <location>
        <begin position="89"/>
        <end position="207"/>
    </location>
</feature>
<dbReference type="PANTHER" id="PTHR44051:SF2">
    <property type="entry name" value="HYPOTHETICAL GLUTATHIONE S-TRANSFERASE LIKE PROTEIN"/>
    <property type="match status" value="1"/>
</dbReference>
<proteinExistence type="inferred from homology"/>
<dbReference type="InterPro" id="IPR004045">
    <property type="entry name" value="Glutathione_S-Trfase_N"/>
</dbReference>
<dbReference type="PANTHER" id="PTHR44051">
    <property type="entry name" value="GLUTATHIONE S-TRANSFERASE-RELATED"/>
    <property type="match status" value="1"/>
</dbReference>
<dbReference type="RefSeq" id="WP_235313499.1">
    <property type="nucleotide sequence ID" value="NZ_JAKGAS010000008.1"/>
</dbReference>
<evidence type="ECO:0000313" key="4">
    <source>
        <dbReference type="EMBL" id="MCF2949398.1"/>
    </source>
</evidence>
<accession>A0ABS9D8V8</accession>
<comment type="caution">
    <text evidence="4">The sequence shown here is derived from an EMBL/GenBank/DDBJ whole genome shotgun (WGS) entry which is preliminary data.</text>
</comment>